<dbReference type="InterPro" id="IPR008254">
    <property type="entry name" value="Flavodoxin/NO_synth"/>
</dbReference>
<dbReference type="InterPro" id="IPR001226">
    <property type="entry name" value="Flavodoxin_CS"/>
</dbReference>
<protein>
    <recommendedName>
        <fullName evidence="4">Flavodoxin-like domain-containing protein</fullName>
    </recommendedName>
</protein>
<organism evidence="5 6">
    <name type="scientific">Paraburkholderia caffeinitolerans</name>
    <dbReference type="NCBI Taxonomy" id="1723730"/>
    <lineage>
        <taxon>Bacteria</taxon>
        <taxon>Pseudomonadati</taxon>
        <taxon>Pseudomonadota</taxon>
        <taxon>Betaproteobacteria</taxon>
        <taxon>Burkholderiales</taxon>
        <taxon>Burkholderiaceae</taxon>
        <taxon>Paraburkholderia</taxon>
    </lineage>
</organism>
<sequence length="175" mass="19263">MSAQPNVLVVYFSRTGMTRRIAELLASEIGADIEPIRQQGKHPARAGVRGYVRSLIEALGQRQVKVMPATHDVSAYDVVVVGSPVWASHASAPALAWLKENGGQVRRLALFCTLGGHGGQPALEQMARTGGKSPLACCEITAYDLRRRIDGTKRQEFGKRIRHRLSTFQQTERML</sequence>
<keyword evidence="3" id="KW-0288">FMN</keyword>
<evidence type="ECO:0000259" key="4">
    <source>
        <dbReference type="Pfam" id="PF12682"/>
    </source>
</evidence>
<accession>A0A6J5GPE8</accession>
<dbReference type="PANTHER" id="PTHR39201">
    <property type="entry name" value="EXPORTED PROTEIN-RELATED"/>
    <property type="match status" value="1"/>
</dbReference>
<dbReference type="Pfam" id="PF12682">
    <property type="entry name" value="Flavodoxin_4"/>
    <property type="match status" value="1"/>
</dbReference>
<dbReference type="InterPro" id="IPR029039">
    <property type="entry name" value="Flavoprotein-like_sf"/>
</dbReference>
<evidence type="ECO:0000313" key="6">
    <source>
        <dbReference type="Proteomes" id="UP000494119"/>
    </source>
</evidence>
<evidence type="ECO:0000313" key="5">
    <source>
        <dbReference type="EMBL" id="CAB3804782.1"/>
    </source>
</evidence>
<dbReference type="Gene3D" id="3.40.50.360">
    <property type="match status" value="1"/>
</dbReference>
<gene>
    <name evidence="5" type="ORF">LMG28688_06069</name>
</gene>
<dbReference type="GO" id="GO:0009055">
    <property type="term" value="F:electron transfer activity"/>
    <property type="evidence" value="ECO:0007669"/>
    <property type="project" value="InterPro"/>
</dbReference>
<dbReference type="PANTHER" id="PTHR39201:SF1">
    <property type="entry name" value="FLAVODOXIN-LIKE DOMAIN-CONTAINING PROTEIN"/>
    <property type="match status" value="1"/>
</dbReference>
<proteinExistence type="predicted"/>
<keyword evidence="6" id="KW-1185">Reference proteome</keyword>
<evidence type="ECO:0000256" key="3">
    <source>
        <dbReference type="ARBA" id="ARBA00022643"/>
    </source>
</evidence>
<evidence type="ECO:0000256" key="1">
    <source>
        <dbReference type="ARBA" id="ARBA00001917"/>
    </source>
</evidence>
<dbReference type="AlphaFoldDB" id="A0A6J5GPE8"/>
<evidence type="ECO:0000256" key="2">
    <source>
        <dbReference type="ARBA" id="ARBA00022630"/>
    </source>
</evidence>
<dbReference type="RefSeq" id="WP_175197739.1">
    <property type="nucleotide sequence ID" value="NZ_CADIKL010000044.1"/>
</dbReference>
<dbReference type="SUPFAM" id="SSF52218">
    <property type="entry name" value="Flavoproteins"/>
    <property type="match status" value="1"/>
</dbReference>
<keyword evidence="2" id="KW-0285">Flavoprotein</keyword>
<dbReference type="GO" id="GO:0010181">
    <property type="term" value="F:FMN binding"/>
    <property type="evidence" value="ECO:0007669"/>
    <property type="project" value="InterPro"/>
</dbReference>
<comment type="cofactor">
    <cofactor evidence="1">
        <name>FMN</name>
        <dbReference type="ChEBI" id="CHEBI:58210"/>
    </cofactor>
</comment>
<feature type="domain" description="Flavodoxin-like" evidence="4">
    <location>
        <begin position="7"/>
        <end position="123"/>
    </location>
</feature>
<dbReference type="EMBL" id="CADIKL010000044">
    <property type="protein sequence ID" value="CAB3804782.1"/>
    <property type="molecule type" value="Genomic_DNA"/>
</dbReference>
<reference evidence="5 6" key="1">
    <citation type="submission" date="2020-04" db="EMBL/GenBank/DDBJ databases">
        <authorList>
            <person name="De Canck E."/>
        </authorList>
    </citation>
    <scope>NUCLEOTIDE SEQUENCE [LARGE SCALE GENOMIC DNA]</scope>
    <source>
        <strain evidence="5 6">LMG 28688</strain>
    </source>
</reference>
<name>A0A6J5GPE8_9BURK</name>
<dbReference type="PROSITE" id="PS00201">
    <property type="entry name" value="FLAVODOXIN"/>
    <property type="match status" value="1"/>
</dbReference>
<dbReference type="Proteomes" id="UP000494119">
    <property type="component" value="Unassembled WGS sequence"/>
</dbReference>